<reference evidence="13 15" key="2">
    <citation type="submission" date="2019-03" db="EMBL/GenBank/DDBJ databases">
        <authorList>
            <person name="Ashton P.M."/>
            <person name="Dallman T."/>
            <person name="Nair S."/>
            <person name="De Pinna E."/>
            <person name="Peters T."/>
            <person name="Grant K."/>
        </authorList>
    </citation>
    <scope>NUCLEOTIDE SEQUENCE [LARGE SCALE GENOMIC DNA]</scope>
    <source>
        <strain evidence="13">RL15000271</strain>
    </source>
</reference>
<comment type="caution">
    <text evidence="13">The sequence shown here is derived from an EMBL/GenBank/DDBJ whole genome shotgun (WGS) entry which is preliminary data.</text>
</comment>
<organism evidence="13 15">
    <name type="scientific">Listeria monocytogenes</name>
    <dbReference type="NCBI Taxonomy" id="1639"/>
    <lineage>
        <taxon>Bacteria</taxon>
        <taxon>Bacillati</taxon>
        <taxon>Bacillota</taxon>
        <taxon>Bacilli</taxon>
        <taxon>Bacillales</taxon>
        <taxon>Listeriaceae</taxon>
        <taxon>Listeria</taxon>
    </lineage>
</organism>
<keyword evidence="6" id="KW-0235">DNA replication</keyword>
<evidence type="ECO:0000256" key="8">
    <source>
        <dbReference type="ARBA" id="ARBA00023125"/>
    </source>
</evidence>
<dbReference type="PANTHER" id="PTHR10133:SF27">
    <property type="entry name" value="DNA POLYMERASE NU"/>
    <property type="match status" value="1"/>
</dbReference>
<name>A0A4B0GKQ3_LISMN</name>
<dbReference type="GO" id="GO:0008408">
    <property type="term" value="F:3'-5' exonuclease activity"/>
    <property type="evidence" value="ECO:0007669"/>
    <property type="project" value="InterPro"/>
</dbReference>
<dbReference type="EC" id="2.7.7.7" evidence="2"/>
<proteinExistence type="inferred from homology"/>
<evidence type="ECO:0000256" key="1">
    <source>
        <dbReference type="ARBA" id="ARBA00007705"/>
    </source>
</evidence>
<dbReference type="PROSITE" id="PS00447">
    <property type="entry name" value="DNA_POLYMERASE_A"/>
    <property type="match status" value="1"/>
</dbReference>
<dbReference type="InterPro" id="IPR043502">
    <property type="entry name" value="DNA/RNA_pol_sf"/>
</dbReference>
<dbReference type="Gene3D" id="3.30.420.10">
    <property type="entry name" value="Ribonuclease H-like superfamily/Ribonuclease H"/>
    <property type="match status" value="1"/>
</dbReference>
<reference evidence="12 14" key="1">
    <citation type="submission" date="2018-06" db="EMBL/GenBank/DDBJ databases">
        <authorList>
            <consortium name="GenomeTrakr: Next Generation Sequencing Network for Food Pathogen Tracability"/>
        </authorList>
    </citation>
    <scope>NUCLEOTIDE SEQUENCE [LARGE SCALE GENOMIC DNA]</scope>
    <source>
        <strain evidence="12 14">NYAG13B12507-5</strain>
    </source>
</reference>
<dbReference type="SMART" id="SM00482">
    <property type="entry name" value="POLAc"/>
    <property type="match status" value="1"/>
</dbReference>
<evidence type="ECO:0000313" key="12">
    <source>
        <dbReference type="EMBL" id="EAD8147133.1"/>
    </source>
</evidence>
<keyword evidence="4" id="KW-0808">Transferase</keyword>
<dbReference type="RefSeq" id="WP_061106378.1">
    <property type="nucleotide sequence ID" value="NZ_CADEHJ010000001.1"/>
</dbReference>
<dbReference type="InterPro" id="IPR002298">
    <property type="entry name" value="DNA_polymerase_A"/>
</dbReference>
<evidence type="ECO:0000256" key="3">
    <source>
        <dbReference type="ARBA" id="ARBA00020311"/>
    </source>
</evidence>
<keyword evidence="7" id="KW-0239">DNA-directed DNA polymerase</keyword>
<dbReference type="GO" id="GO:0006261">
    <property type="term" value="P:DNA-templated DNA replication"/>
    <property type="evidence" value="ECO:0007669"/>
    <property type="project" value="InterPro"/>
</dbReference>
<dbReference type="SMART" id="SM00474">
    <property type="entry name" value="35EXOc"/>
    <property type="match status" value="1"/>
</dbReference>
<dbReference type="SUPFAM" id="SSF53098">
    <property type="entry name" value="Ribonuclease H-like"/>
    <property type="match status" value="1"/>
</dbReference>
<dbReference type="GO" id="GO:0003887">
    <property type="term" value="F:DNA-directed DNA polymerase activity"/>
    <property type="evidence" value="ECO:0007669"/>
    <property type="project" value="UniProtKB-KW"/>
</dbReference>
<keyword evidence="5" id="KW-0548">Nucleotidyltransferase</keyword>
<dbReference type="InterPro" id="IPR019760">
    <property type="entry name" value="DNA-dir_DNA_pol_A_CS"/>
</dbReference>
<dbReference type="Gene3D" id="3.30.70.370">
    <property type="match status" value="1"/>
</dbReference>
<dbReference type="Proteomes" id="UP000401273">
    <property type="component" value="Unassembled WGS sequence"/>
</dbReference>
<evidence type="ECO:0000313" key="14">
    <source>
        <dbReference type="Proteomes" id="UP000371553"/>
    </source>
</evidence>
<dbReference type="Pfam" id="PF00476">
    <property type="entry name" value="DNA_pol_A"/>
    <property type="match status" value="1"/>
</dbReference>
<dbReference type="InterPro" id="IPR001098">
    <property type="entry name" value="DNA-dir_DNA_pol_A_palm_dom"/>
</dbReference>
<dbReference type="Pfam" id="PF01612">
    <property type="entry name" value="DNA_pol_A_exo1"/>
    <property type="match status" value="1"/>
</dbReference>
<evidence type="ECO:0000256" key="5">
    <source>
        <dbReference type="ARBA" id="ARBA00022695"/>
    </source>
</evidence>
<keyword evidence="8" id="KW-0238">DNA-binding</keyword>
<comment type="similarity">
    <text evidence="1">Belongs to the DNA polymerase type-A family.</text>
</comment>
<sequence>MAPKIKLSLNTGTDSVCKSALKTAAGRKKGSLETLEEAWARIEAMKNTPAEVRMISEVKAALEAGKVGREPTAVAKGRRLSKAEVKLIYPEVKSIIQQEILADMVDNMPSNYWLIQTEEQFNKLLSLLEKEEIMIFDVETTGTNVYQDYLVGHVVGCYSADIHAYIPVRHDTDETQLNAEYVAEKLKPFYEDKRLRKVAHNGGFDKAILANDLGIQLENLWFDTMPAMVMLNENEASFALKNLATAYLKIPSLTYKELFGNKGFNEVSDLKVAGAYAIKDSDLTMRLMNFQHKHLKRFPSLEKYFFEVEMPFVSTILDTESTGFKIDEAYAAEYAERLKNEIGTLENELVEAFDGININSPAQLKPELEKLTGTKLESVDAKKVLKPLAGQFPLIQKYLKFKGDAKLYSTYISVLPKLVEEKTGRLHPSYRANGAKTGRLSSSGGFNAQNLPAEARKIIVAPENKVIVGLDFGNQEGRIAAAKVQEPFLLDAFREGKDPYIALATIAYHKDYDEIDKDSVERKRAKTGFLAYIYGTGDRTMGEQLGISKDEAHELKEKLGQQMPRLKKWAQEQRQFVKRNGFVWIGKECRKRRLPDALKGDYRPLLQSTNAPIQGEAAIQTKITMNKMCEMLAEWRQNGRDFKQLATVHDEILVEAPLDITEHERDMLVNVMTQSYLLDGVENESDVEIYMERWGDAVRWQEFTEKRGY</sequence>
<dbReference type="InterPro" id="IPR002562">
    <property type="entry name" value="3'-5'_exonuclease_dom"/>
</dbReference>
<evidence type="ECO:0000256" key="7">
    <source>
        <dbReference type="ARBA" id="ARBA00022932"/>
    </source>
</evidence>
<evidence type="ECO:0000313" key="15">
    <source>
        <dbReference type="Proteomes" id="UP000401273"/>
    </source>
</evidence>
<dbReference type="Gene3D" id="1.20.1060.10">
    <property type="entry name" value="Taq DNA Polymerase, Chain T, domain 4"/>
    <property type="match status" value="1"/>
</dbReference>
<evidence type="ECO:0000256" key="2">
    <source>
        <dbReference type="ARBA" id="ARBA00012417"/>
    </source>
</evidence>
<dbReference type="GO" id="GO:0006302">
    <property type="term" value="P:double-strand break repair"/>
    <property type="evidence" value="ECO:0007669"/>
    <property type="project" value="TreeGrafter"/>
</dbReference>
<dbReference type="PANTHER" id="PTHR10133">
    <property type="entry name" value="DNA POLYMERASE I"/>
    <property type="match status" value="1"/>
</dbReference>
<feature type="domain" description="DNA-directed DNA polymerase family A palm" evidence="11">
    <location>
        <begin position="454"/>
        <end position="660"/>
    </location>
</feature>
<evidence type="ECO:0000256" key="4">
    <source>
        <dbReference type="ARBA" id="ARBA00022679"/>
    </source>
</evidence>
<evidence type="ECO:0000256" key="6">
    <source>
        <dbReference type="ARBA" id="ARBA00022705"/>
    </source>
</evidence>
<dbReference type="PRINTS" id="PR00868">
    <property type="entry name" value="DNAPOLI"/>
</dbReference>
<gene>
    <name evidence="12" type="ORF">CD20_13705</name>
    <name evidence="13" type="ORF">E1W43_09480</name>
</gene>
<dbReference type="InterPro" id="IPR012337">
    <property type="entry name" value="RNaseH-like_sf"/>
</dbReference>
<evidence type="ECO:0000259" key="10">
    <source>
        <dbReference type="SMART" id="SM00474"/>
    </source>
</evidence>
<dbReference type="Gene3D" id="1.10.150.20">
    <property type="entry name" value="5' to 3' exonuclease, C-terminal subdomain"/>
    <property type="match status" value="1"/>
</dbReference>
<dbReference type="Proteomes" id="UP000371553">
    <property type="component" value="Unassembled WGS sequence"/>
</dbReference>
<accession>A0A4B0GKQ3</accession>
<feature type="domain" description="3'-5' exonuclease" evidence="10">
    <location>
        <begin position="112"/>
        <end position="296"/>
    </location>
</feature>
<protein>
    <recommendedName>
        <fullName evidence="3">DNA polymerase I</fullName>
        <ecNumber evidence="2">2.7.7.7</ecNumber>
    </recommendedName>
</protein>
<dbReference type="AlphaFoldDB" id="A0A4B0GKQ3"/>
<evidence type="ECO:0000259" key="11">
    <source>
        <dbReference type="SMART" id="SM00482"/>
    </source>
</evidence>
<dbReference type="InterPro" id="IPR036397">
    <property type="entry name" value="RNaseH_sf"/>
</dbReference>
<dbReference type="CDD" id="cd06139">
    <property type="entry name" value="DNA_polA_I_Ecoli_like_exo"/>
    <property type="match status" value="1"/>
</dbReference>
<comment type="catalytic activity">
    <reaction evidence="9">
        <text>DNA(n) + a 2'-deoxyribonucleoside 5'-triphosphate = DNA(n+1) + diphosphate</text>
        <dbReference type="Rhea" id="RHEA:22508"/>
        <dbReference type="Rhea" id="RHEA-COMP:17339"/>
        <dbReference type="Rhea" id="RHEA-COMP:17340"/>
        <dbReference type="ChEBI" id="CHEBI:33019"/>
        <dbReference type="ChEBI" id="CHEBI:61560"/>
        <dbReference type="ChEBI" id="CHEBI:173112"/>
        <dbReference type="EC" id="2.7.7.7"/>
    </reaction>
</comment>
<dbReference type="SUPFAM" id="SSF56672">
    <property type="entry name" value="DNA/RNA polymerases"/>
    <property type="match status" value="1"/>
</dbReference>
<dbReference type="GO" id="GO:0003677">
    <property type="term" value="F:DNA binding"/>
    <property type="evidence" value="ECO:0007669"/>
    <property type="project" value="UniProtKB-KW"/>
</dbReference>
<evidence type="ECO:0000256" key="9">
    <source>
        <dbReference type="ARBA" id="ARBA00049244"/>
    </source>
</evidence>
<evidence type="ECO:0000313" key="13">
    <source>
        <dbReference type="EMBL" id="EAE2898174.1"/>
    </source>
</evidence>
<dbReference type="EMBL" id="AAARLF010000004">
    <property type="protein sequence ID" value="EAE2898174.1"/>
    <property type="molecule type" value="Genomic_DNA"/>
</dbReference>
<dbReference type="EMBL" id="AAAPCR010000015">
    <property type="protein sequence ID" value="EAD8147133.1"/>
    <property type="molecule type" value="Genomic_DNA"/>
</dbReference>